<feature type="region of interest" description="Disordered" evidence="1">
    <location>
        <begin position="67"/>
        <end position="145"/>
    </location>
</feature>
<feature type="compositionally biased region" description="Polar residues" evidence="1">
    <location>
        <begin position="81"/>
        <end position="102"/>
    </location>
</feature>
<name>A0A6C0BFR5_9ZZZZ</name>
<feature type="transmembrane region" description="Helical" evidence="2">
    <location>
        <begin position="6"/>
        <end position="24"/>
    </location>
</feature>
<proteinExistence type="predicted"/>
<organism evidence="4">
    <name type="scientific">viral metagenome</name>
    <dbReference type="NCBI Taxonomy" id="1070528"/>
    <lineage>
        <taxon>unclassified sequences</taxon>
        <taxon>metagenomes</taxon>
        <taxon>organismal metagenomes</taxon>
    </lineage>
</organism>
<evidence type="ECO:0000313" key="4">
    <source>
        <dbReference type="EMBL" id="QHS90900.1"/>
    </source>
</evidence>
<accession>A0A6C0BFR5</accession>
<evidence type="ECO:0000256" key="1">
    <source>
        <dbReference type="SAM" id="MobiDB-lite"/>
    </source>
</evidence>
<sequence>MAGIEMLSAIVIVLVLLLFVAYQYNPSFFRFMRREGFATLDKKDKDTFADTPADGVMKILRNAHGSEEAGQMAFPGKPLENITNSNPHTNPMPNGDPQSKQAYRNELKEQPSMPSEEGFANLSSYEGPASFGSAETPAGCYPRDQLTPAELLPKDMNSIWAEQNPMGPGSLKGKNFLSAGALIGVNTVGQSLRNANLQIRSEPPNPQVPVSIFLQSTIGPDISHRSLEIN</sequence>
<dbReference type="InterPro" id="IPR055730">
    <property type="entry name" value="P11_C"/>
</dbReference>
<keyword evidence="2" id="KW-1133">Transmembrane helix</keyword>
<dbReference type="EMBL" id="MN739154">
    <property type="protein sequence ID" value="QHS90900.1"/>
    <property type="molecule type" value="Genomic_DNA"/>
</dbReference>
<protein>
    <recommendedName>
        <fullName evidence="3">Minor capsid protein P11 C-terminal conserved region domain-containing protein</fullName>
    </recommendedName>
</protein>
<dbReference type="Pfam" id="PF23983">
    <property type="entry name" value="P11_C"/>
    <property type="match status" value="1"/>
</dbReference>
<keyword evidence="2" id="KW-0472">Membrane</keyword>
<evidence type="ECO:0000256" key="2">
    <source>
        <dbReference type="SAM" id="Phobius"/>
    </source>
</evidence>
<reference evidence="4" key="1">
    <citation type="journal article" date="2020" name="Nature">
        <title>Giant virus diversity and host interactions through global metagenomics.</title>
        <authorList>
            <person name="Schulz F."/>
            <person name="Roux S."/>
            <person name="Paez-Espino D."/>
            <person name="Jungbluth S."/>
            <person name="Walsh D.A."/>
            <person name="Denef V.J."/>
            <person name="McMahon K.D."/>
            <person name="Konstantinidis K.T."/>
            <person name="Eloe-Fadrosh E.A."/>
            <person name="Kyrpides N.C."/>
            <person name="Woyke T."/>
        </authorList>
    </citation>
    <scope>NUCLEOTIDE SEQUENCE</scope>
    <source>
        <strain evidence="4">GVMAG-M-3300013004-44</strain>
    </source>
</reference>
<feature type="domain" description="Minor capsid protein P11 C-terminal conserved region" evidence="3">
    <location>
        <begin position="146"/>
        <end position="228"/>
    </location>
</feature>
<keyword evidence="2" id="KW-0812">Transmembrane</keyword>
<dbReference type="AlphaFoldDB" id="A0A6C0BFR5"/>
<evidence type="ECO:0000259" key="3">
    <source>
        <dbReference type="Pfam" id="PF23983"/>
    </source>
</evidence>